<dbReference type="GO" id="GO:0052929">
    <property type="term" value="F:ATP:3'-cytidine-cytidine-tRNA adenylyltransferase activity"/>
    <property type="evidence" value="ECO:0007669"/>
    <property type="project" value="TreeGrafter"/>
</dbReference>
<evidence type="ECO:0000259" key="6">
    <source>
        <dbReference type="Pfam" id="PF01743"/>
    </source>
</evidence>
<sequence length="634" mass="70922">MDVPVLTLDPIEDALCTLLDQACQWITENKPQPDPVESCGVVIDYHENWTCDARIAGGWVRDKLLGHASHDLDVSLSTLTGHIFALLLRSYLLSEAFRSTQLATDPSSPLYGGTSTSLVGHISKIAANPEQSKNLETATAKVAGLQLDFVNLRKEVYEGNSRIPKMTFGTPLEDAQRRDITINSLFFNVHTRQVEDCTGMGLVDLREKIIRTPLSPRRTFLDDPLRVLRCVRFASRFQYAVNYDIVACLNANKDGDSDEIRKALMEKVSRERFGNEVDKMLRGPDPLLALDLIKNLDLFPIIFEPAPNSGEIRPISLSTTAFGNVSTALEPATILDQLWVEARRRNGEADAQLSRAQRYSGGISTKDLERIPSKLLQPLLDEYQRRNLFLSAALRPLQEWEWEEKKGKWFTAAENVVAIGLKLGGFNTRDPVAKLFKSVELLSRPSKACFDAGCDKAVANGQAQAYRGHLVPNLAGQNVSPRATLALIFRLPTMTFTKKECELSPEAFILWNLVLDICDQQETTALDHILSDLYSPVAPLIPHLQDKALLDGNEVSKALGYAPGPLMQRILTMVEAWQFDHLDDLLDGRKNAAELKEECKAWLREEWDSGGIISVEERMASKKEKKQKKQKKSE</sequence>
<dbReference type="Proteomes" id="UP000245768">
    <property type="component" value="Unassembled WGS sequence"/>
</dbReference>
<dbReference type="Pfam" id="PF01743">
    <property type="entry name" value="PolyA_pol"/>
    <property type="match status" value="2"/>
</dbReference>
<reference evidence="8 9" key="1">
    <citation type="journal article" date="2018" name="Mol. Biol. Evol.">
        <title>Broad Genomic Sampling Reveals a Smut Pathogenic Ancestry of the Fungal Clade Ustilaginomycotina.</title>
        <authorList>
            <person name="Kijpornyongpan T."/>
            <person name="Mondo S.J."/>
            <person name="Barry K."/>
            <person name="Sandor L."/>
            <person name="Lee J."/>
            <person name="Lipzen A."/>
            <person name="Pangilinan J."/>
            <person name="LaButti K."/>
            <person name="Hainaut M."/>
            <person name="Henrissat B."/>
            <person name="Grigoriev I.V."/>
            <person name="Spatafora J.W."/>
            <person name="Aime M.C."/>
        </authorList>
    </citation>
    <scope>NUCLEOTIDE SEQUENCE [LARGE SCALE GENOMIC DNA]</scope>
    <source>
        <strain evidence="8 9">MCA 4198</strain>
    </source>
</reference>
<dbReference type="Gene3D" id="1.10.3090.10">
    <property type="entry name" value="cca-adding enzyme, domain 2"/>
    <property type="match status" value="1"/>
</dbReference>
<evidence type="ECO:0008006" key="10">
    <source>
        <dbReference type="Google" id="ProtNLM"/>
    </source>
</evidence>
<keyword evidence="3" id="KW-0547">Nucleotide-binding</keyword>
<dbReference type="InterPro" id="IPR043519">
    <property type="entry name" value="NT_sf"/>
</dbReference>
<dbReference type="OrthoDB" id="445712at2759"/>
<evidence type="ECO:0000259" key="7">
    <source>
        <dbReference type="Pfam" id="PF12627"/>
    </source>
</evidence>
<dbReference type="EMBL" id="KZ819634">
    <property type="protein sequence ID" value="PWN92810.1"/>
    <property type="molecule type" value="Genomic_DNA"/>
</dbReference>
<accession>A0A316YTC0</accession>
<evidence type="ECO:0000256" key="1">
    <source>
        <dbReference type="ARBA" id="ARBA00007265"/>
    </source>
</evidence>
<organism evidence="8 9">
    <name type="scientific">Acaromyces ingoldii</name>
    <dbReference type="NCBI Taxonomy" id="215250"/>
    <lineage>
        <taxon>Eukaryota</taxon>
        <taxon>Fungi</taxon>
        <taxon>Dikarya</taxon>
        <taxon>Basidiomycota</taxon>
        <taxon>Ustilaginomycotina</taxon>
        <taxon>Exobasidiomycetes</taxon>
        <taxon>Exobasidiales</taxon>
        <taxon>Cryptobasidiaceae</taxon>
        <taxon>Acaromyces</taxon>
    </lineage>
</organism>
<evidence type="ECO:0000256" key="3">
    <source>
        <dbReference type="ARBA" id="ARBA00022741"/>
    </source>
</evidence>
<keyword evidence="9" id="KW-1185">Reference proteome</keyword>
<feature type="domain" description="Poly A polymerase head" evidence="6">
    <location>
        <begin position="53"/>
        <end position="85"/>
    </location>
</feature>
<evidence type="ECO:0000313" key="9">
    <source>
        <dbReference type="Proteomes" id="UP000245768"/>
    </source>
</evidence>
<dbReference type="InParanoid" id="A0A316YTC0"/>
<dbReference type="STRING" id="215250.A0A316YTC0"/>
<proteinExistence type="inferred from homology"/>
<evidence type="ECO:0000256" key="2">
    <source>
        <dbReference type="ARBA" id="ARBA00022679"/>
    </source>
</evidence>
<feature type="domain" description="tRNA nucleotidyltransferase/poly(A) polymerase RNA and SrmB- binding" evidence="7">
    <location>
        <begin position="263"/>
        <end position="303"/>
    </location>
</feature>
<dbReference type="GO" id="GO:0000166">
    <property type="term" value="F:nucleotide binding"/>
    <property type="evidence" value="ECO:0007669"/>
    <property type="project" value="UniProtKB-KW"/>
</dbReference>
<dbReference type="SUPFAM" id="SSF81301">
    <property type="entry name" value="Nucleotidyltransferase"/>
    <property type="match status" value="1"/>
</dbReference>
<evidence type="ECO:0000256" key="5">
    <source>
        <dbReference type="RuleBase" id="RU003953"/>
    </source>
</evidence>
<comment type="similarity">
    <text evidence="1 5">Belongs to the tRNA nucleotidyltransferase/poly(A) polymerase family.</text>
</comment>
<dbReference type="InterPro" id="IPR032828">
    <property type="entry name" value="PolyA_RNA-bd"/>
</dbReference>
<evidence type="ECO:0000256" key="4">
    <source>
        <dbReference type="ARBA" id="ARBA00022884"/>
    </source>
</evidence>
<dbReference type="CDD" id="cd05398">
    <property type="entry name" value="NT_ClassII-CCAase"/>
    <property type="match status" value="1"/>
</dbReference>
<dbReference type="GO" id="GO:0001680">
    <property type="term" value="P:tRNA 3'-terminal CCA addition"/>
    <property type="evidence" value="ECO:0007669"/>
    <property type="project" value="UniProtKB-ARBA"/>
</dbReference>
<dbReference type="GO" id="GO:0003723">
    <property type="term" value="F:RNA binding"/>
    <property type="evidence" value="ECO:0007669"/>
    <property type="project" value="UniProtKB-KW"/>
</dbReference>
<feature type="domain" description="Poly A polymerase head" evidence="6">
    <location>
        <begin position="124"/>
        <end position="211"/>
    </location>
</feature>
<gene>
    <name evidence="8" type="ORF">FA10DRAFT_257232</name>
</gene>
<dbReference type="SUPFAM" id="SSF81891">
    <property type="entry name" value="Poly A polymerase C-terminal region-like"/>
    <property type="match status" value="1"/>
</dbReference>
<dbReference type="AlphaFoldDB" id="A0A316YTC0"/>
<keyword evidence="2 5" id="KW-0808">Transferase</keyword>
<keyword evidence="4 5" id="KW-0694">RNA-binding</keyword>
<dbReference type="Pfam" id="PF12627">
    <property type="entry name" value="PolyA_pol_RNAbd"/>
    <property type="match status" value="1"/>
</dbReference>
<name>A0A316YTC0_9BASI</name>
<dbReference type="PANTHER" id="PTHR13734:SF5">
    <property type="entry name" value="CCA TRNA NUCLEOTIDYLTRANSFERASE, MITOCHONDRIAL"/>
    <property type="match status" value="1"/>
</dbReference>
<protein>
    <recommendedName>
        <fullName evidence="10">Poly A polymerase C-terminal region-like protein</fullName>
    </recommendedName>
</protein>
<dbReference type="GeneID" id="37041760"/>
<evidence type="ECO:0000313" key="8">
    <source>
        <dbReference type="EMBL" id="PWN92810.1"/>
    </source>
</evidence>
<dbReference type="InterPro" id="IPR002646">
    <property type="entry name" value="PolA_pol_head_dom"/>
</dbReference>
<dbReference type="PANTHER" id="PTHR13734">
    <property type="entry name" value="TRNA-NUCLEOTIDYLTRANSFERASE"/>
    <property type="match status" value="1"/>
</dbReference>
<dbReference type="GO" id="GO:0052927">
    <property type="term" value="F:CC tRNA cytidylyltransferase activity"/>
    <property type="evidence" value="ECO:0007669"/>
    <property type="project" value="TreeGrafter"/>
</dbReference>
<dbReference type="RefSeq" id="XP_025380008.1">
    <property type="nucleotide sequence ID" value="XM_025519844.1"/>
</dbReference>
<dbReference type="Gene3D" id="3.30.460.10">
    <property type="entry name" value="Beta Polymerase, domain 2"/>
    <property type="match status" value="1"/>
</dbReference>